<name>A0ABR8GX31_9CYAN</name>
<dbReference type="EMBL" id="JACJTA010000073">
    <property type="protein sequence ID" value="MBD2607799.1"/>
    <property type="molecule type" value="Genomic_DNA"/>
</dbReference>
<proteinExistence type="predicted"/>
<gene>
    <name evidence="1" type="ORF">H6G81_25585</name>
</gene>
<comment type="caution">
    <text evidence="1">The sequence shown here is derived from an EMBL/GenBank/DDBJ whole genome shotgun (WGS) entry which is preliminary data.</text>
</comment>
<dbReference type="Proteomes" id="UP000660380">
    <property type="component" value="Unassembled WGS sequence"/>
</dbReference>
<protein>
    <submittedName>
        <fullName evidence="1">Uncharacterized protein</fullName>
    </submittedName>
</protein>
<reference evidence="1 2" key="1">
    <citation type="journal article" date="2020" name="ISME J.">
        <title>Comparative genomics reveals insights into cyanobacterial evolution and habitat adaptation.</title>
        <authorList>
            <person name="Chen M.Y."/>
            <person name="Teng W.K."/>
            <person name="Zhao L."/>
            <person name="Hu C.X."/>
            <person name="Zhou Y.K."/>
            <person name="Han B.P."/>
            <person name="Song L.R."/>
            <person name="Shu W.S."/>
        </authorList>
    </citation>
    <scope>NUCLEOTIDE SEQUENCE [LARGE SCALE GENOMIC DNA]</scope>
    <source>
        <strain evidence="1 2">FACHB-248</strain>
    </source>
</reference>
<keyword evidence="2" id="KW-1185">Reference proteome</keyword>
<evidence type="ECO:0000313" key="1">
    <source>
        <dbReference type="EMBL" id="MBD2607799.1"/>
    </source>
</evidence>
<sequence>MEPIQQPLPDLKSLKWTGNKIPQQSSQISIDPTKFKQLLSLVCGDSAIALRLLDQQQKLHPGKTSCWYLEKTIHDVNRDRHC</sequence>
<evidence type="ECO:0000313" key="2">
    <source>
        <dbReference type="Proteomes" id="UP000660380"/>
    </source>
</evidence>
<dbReference type="RefSeq" id="WP_038298352.1">
    <property type="nucleotide sequence ID" value="NZ_JACJTA010000073.1"/>
</dbReference>
<accession>A0ABR8GX31</accession>
<organism evidence="1 2">
    <name type="scientific">Scytonema hofmannii FACHB-248</name>
    <dbReference type="NCBI Taxonomy" id="1842502"/>
    <lineage>
        <taxon>Bacteria</taxon>
        <taxon>Bacillati</taxon>
        <taxon>Cyanobacteriota</taxon>
        <taxon>Cyanophyceae</taxon>
        <taxon>Nostocales</taxon>
        <taxon>Scytonemataceae</taxon>
        <taxon>Scytonema</taxon>
    </lineage>
</organism>